<feature type="region of interest" description="Disordered" evidence="1">
    <location>
        <begin position="21"/>
        <end position="77"/>
    </location>
</feature>
<reference evidence="2" key="1">
    <citation type="submission" date="2023-04" db="EMBL/GenBank/DDBJ databases">
        <authorList>
            <consortium name="ELIXIR-Norway"/>
        </authorList>
    </citation>
    <scope>NUCLEOTIDE SEQUENCE [LARGE SCALE GENOMIC DNA]</scope>
</reference>
<name>A0ABN8YTP8_RANTA</name>
<protein>
    <submittedName>
        <fullName evidence="2">Uncharacterized protein</fullName>
    </submittedName>
</protein>
<sequence length="160" mass="17169">MQALGWSMQRARPARHLAFRSWETEESPLPSVGETGVCHASEKSPPQAAAAASQVSSERQLRAPGGRQRPRGWRSRGAAGVLRNTLWGLPAARFPDTGILARACCPFSVSPVSKARPAGRQPSWWDTGKMARAQLHSSVHWAHGKRVGPGQAHGGQSPLA</sequence>
<evidence type="ECO:0000313" key="3">
    <source>
        <dbReference type="Proteomes" id="UP001176941"/>
    </source>
</evidence>
<evidence type="ECO:0000256" key="1">
    <source>
        <dbReference type="SAM" id="MobiDB-lite"/>
    </source>
</evidence>
<dbReference type="Proteomes" id="UP001176941">
    <property type="component" value="Chromosome 21"/>
</dbReference>
<keyword evidence="3" id="KW-1185">Reference proteome</keyword>
<dbReference type="EMBL" id="OX459957">
    <property type="protein sequence ID" value="CAI9163079.1"/>
    <property type="molecule type" value="Genomic_DNA"/>
</dbReference>
<organism evidence="2 3">
    <name type="scientific">Rangifer tarandus platyrhynchus</name>
    <name type="common">Svalbard reindeer</name>
    <dbReference type="NCBI Taxonomy" id="3082113"/>
    <lineage>
        <taxon>Eukaryota</taxon>
        <taxon>Metazoa</taxon>
        <taxon>Chordata</taxon>
        <taxon>Craniata</taxon>
        <taxon>Vertebrata</taxon>
        <taxon>Euteleostomi</taxon>
        <taxon>Mammalia</taxon>
        <taxon>Eutheria</taxon>
        <taxon>Laurasiatheria</taxon>
        <taxon>Artiodactyla</taxon>
        <taxon>Ruminantia</taxon>
        <taxon>Pecora</taxon>
        <taxon>Cervidae</taxon>
        <taxon>Odocoileinae</taxon>
        <taxon>Rangifer</taxon>
    </lineage>
</organism>
<proteinExistence type="predicted"/>
<gene>
    <name evidence="2" type="ORF">MRATA1EN1_LOCUS12041</name>
</gene>
<evidence type="ECO:0000313" key="2">
    <source>
        <dbReference type="EMBL" id="CAI9163079.1"/>
    </source>
</evidence>
<accession>A0ABN8YTP8</accession>
<feature type="compositionally biased region" description="Low complexity" evidence="1">
    <location>
        <begin position="43"/>
        <end position="58"/>
    </location>
</feature>